<evidence type="ECO:0000256" key="1">
    <source>
        <dbReference type="SAM" id="MobiDB-lite"/>
    </source>
</evidence>
<dbReference type="EMBL" id="BGZK01001173">
    <property type="protein sequence ID" value="GBP73439.1"/>
    <property type="molecule type" value="Genomic_DNA"/>
</dbReference>
<feature type="region of interest" description="Disordered" evidence="1">
    <location>
        <begin position="79"/>
        <end position="104"/>
    </location>
</feature>
<dbReference type="AlphaFoldDB" id="A0A4C1YFK4"/>
<accession>A0A4C1YFK4</accession>
<name>A0A4C1YFK4_EUMVA</name>
<proteinExistence type="predicted"/>
<keyword evidence="3" id="KW-1185">Reference proteome</keyword>
<comment type="caution">
    <text evidence="2">The sequence shown here is derived from an EMBL/GenBank/DDBJ whole genome shotgun (WGS) entry which is preliminary data.</text>
</comment>
<protein>
    <submittedName>
        <fullName evidence="2">Uncharacterized protein</fullName>
    </submittedName>
</protein>
<evidence type="ECO:0000313" key="2">
    <source>
        <dbReference type="EMBL" id="GBP73439.1"/>
    </source>
</evidence>
<gene>
    <name evidence="2" type="ORF">EVAR_56916_1</name>
</gene>
<sequence length="104" mass="11752">MPSTQCTDCTVGAAQRLDGFGGFKQNRQHQTYPQESHESMWPLRHHHRGFVQRREKSQRDAVGDSRAAAVSLSNAWGIKQPPRATTTEPDRETAYQVYLPPTTT</sequence>
<dbReference type="Proteomes" id="UP000299102">
    <property type="component" value="Unassembled WGS sequence"/>
</dbReference>
<evidence type="ECO:0000313" key="3">
    <source>
        <dbReference type="Proteomes" id="UP000299102"/>
    </source>
</evidence>
<reference evidence="2 3" key="1">
    <citation type="journal article" date="2019" name="Commun. Biol.">
        <title>The bagworm genome reveals a unique fibroin gene that provides high tensile strength.</title>
        <authorList>
            <person name="Kono N."/>
            <person name="Nakamura H."/>
            <person name="Ohtoshi R."/>
            <person name="Tomita M."/>
            <person name="Numata K."/>
            <person name="Arakawa K."/>
        </authorList>
    </citation>
    <scope>NUCLEOTIDE SEQUENCE [LARGE SCALE GENOMIC DNA]</scope>
</reference>
<organism evidence="2 3">
    <name type="scientific">Eumeta variegata</name>
    <name type="common">Bagworm moth</name>
    <name type="synonym">Eumeta japonica</name>
    <dbReference type="NCBI Taxonomy" id="151549"/>
    <lineage>
        <taxon>Eukaryota</taxon>
        <taxon>Metazoa</taxon>
        <taxon>Ecdysozoa</taxon>
        <taxon>Arthropoda</taxon>
        <taxon>Hexapoda</taxon>
        <taxon>Insecta</taxon>
        <taxon>Pterygota</taxon>
        <taxon>Neoptera</taxon>
        <taxon>Endopterygota</taxon>
        <taxon>Lepidoptera</taxon>
        <taxon>Glossata</taxon>
        <taxon>Ditrysia</taxon>
        <taxon>Tineoidea</taxon>
        <taxon>Psychidae</taxon>
        <taxon>Oiketicinae</taxon>
        <taxon>Eumeta</taxon>
    </lineage>
</organism>